<evidence type="ECO:0000256" key="5">
    <source>
        <dbReference type="ARBA" id="ARBA00023159"/>
    </source>
</evidence>
<dbReference type="CDD" id="cd00009">
    <property type="entry name" value="AAA"/>
    <property type="match status" value="1"/>
</dbReference>
<keyword evidence="10" id="KW-1185">Reference proteome</keyword>
<evidence type="ECO:0000256" key="1">
    <source>
        <dbReference type="ARBA" id="ARBA00022741"/>
    </source>
</evidence>
<dbReference type="SUPFAM" id="SSF52540">
    <property type="entry name" value="P-loop containing nucleoside triphosphate hydrolases"/>
    <property type="match status" value="1"/>
</dbReference>
<dbReference type="PANTHER" id="PTHR32071">
    <property type="entry name" value="TRANSCRIPTIONAL REGULATORY PROTEIN"/>
    <property type="match status" value="1"/>
</dbReference>
<dbReference type="FunFam" id="1.10.8.60:FF:000014">
    <property type="entry name" value="DNA-binding transcriptional regulator NtrC"/>
    <property type="match status" value="1"/>
</dbReference>
<sequence>MNCVFAKDWRRKKARDERLRLSLFTLDEAVDMIFWVDDTGALKFVNQTAYKSLGYEAFELWDELFPRSAELAFQDLWKASGAHQVIYKETEVRKANGQWLPVDVYINFISFEGKDYACAFLRDISARKAKNRELAAALDKVQELSDRLQTENTLLKEEIKVNYNFENIISESKAYKTVLHQVEQVAATEATVLIIGETGTGKELLARSIHALSKRKDEPMIKVNCAALPANLIESELFGHEKGAFTNAYQRKKGRFELADGGTIFLDEVGELPLGLQSKFLRVLQEGEFERVGGTTTLSTDVRVVAATNRNLVDLVNEGAFREDLYYRLNVFPIQNLPLRERREDIPLLVRHFVKKFAGKQGKEIEHISQSDLDELMRYEFPGNIRELENMIERAVIISKGKSLLLADAYHKSSSQAVDKKNHSRVFKSFEEMQRDYIIEALRRCNWRISGPKGAATLLDLNSRTLASKMRKFGINRKDFIDK</sequence>
<dbReference type="PROSITE" id="PS00675">
    <property type="entry name" value="SIGMA54_INTERACT_1"/>
    <property type="match status" value="1"/>
</dbReference>
<dbReference type="InterPro" id="IPR025944">
    <property type="entry name" value="Sigma_54_int_dom_CS"/>
</dbReference>
<dbReference type="SUPFAM" id="SSF46689">
    <property type="entry name" value="Homeodomain-like"/>
    <property type="match status" value="1"/>
</dbReference>
<accession>A0A098SGB0</accession>
<dbReference type="InterPro" id="IPR000014">
    <property type="entry name" value="PAS"/>
</dbReference>
<gene>
    <name evidence="9" type="ORF">IX84_00710</name>
</gene>
<organism evidence="9 10">
    <name type="scientific">Phaeodactylibacter xiamenensis</name>
    <dbReference type="NCBI Taxonomy" id="1524460"/>
    <lineage>
        <taxon>Bacteria</taxon>
        <taxon>Pseudomonadati</taxon>
        <taxon>Bacteroidota</taxon>
        <taxon>Saprospiria</taxon>
        <taxon>Saprospirales</taxon>
        <taxon>Haliscomenobacteraceae</taxon>
        <taxon>Phaeodactylibacter</taxon>
    </lineage>
</organism>
<keyword evidence="7" id="KW-0175">Coiled coil</keyword>
<evidence type="ECO:0000256" key="3">
    <source>
        <dbReference type="ARBA" id="ARBA00023015"/>
    </source>
</evidence>
<evidence type="ECO:0000256" key="4">
    <source>
        <dbReference type="ARBA" id="ARBA00023125"/>
    </source>
</evidence>
<reference evidence="9 10" key="1">
    <citation type="journal article" date="2014" name="Int. J. Syst. Evol. Microbiol.">
        <title>Phaeodactylibacter xiamenensis gen. nov., sp. nov., a member of the family Saprospiraceae isolated from the marine alga Phaeodactylum tricornutum.</title>
        <authorList>
            <person name="Chen Z.Jr."/>
            <person name="Lei X."/>
            <person name="Lai Q."/>
            <person name="Li Y."/>
            <person name="Zhang B."/>
            <person name="Zhang J."/>
            <person name="Zhang H."/>
            <person name="Yang L."/>
            <person name="Zheng W."/>
            <person name="Tian Y."/>
            <person name="Yu Z."/>
            <person name="Xu H.Jr."/>
            <person name="Zheng T."/>
        </authorList>
    </citation>
    <scope>NUCLEOTIDE SEQUENCE [LARGE SCALE GENOMIC DNA]</scope>
    <source>
        <strain evidence="9 10">KD52</strain>
    </source>
</reference>
<keyword evidence="4" id="KW-0238">DNA-binding</keyword>
<dbReference type="EMBL" id="JPOS01000002">
    <property type="protein sequence ID" value="KGE89862.1"/>
    <property type="molecule type" value="Genomic_DNA"/>
</dbReference>
<dbReference type="InterPro" id="IPR009057">
    <property type="entry name" value="Homeodomain-like_sf"/>
</dbReference>
<dbReference type="Proteomes" id="UP000029736">
    <property type="component" value="Unassembled WGS sequence"/>
</dbReference>
<feature type="domain" description="Sigma-54 factor interaction" evidence="8">
    <location>
        <begin position="168"/>
        <end position="397"/>
    </location>
</feature>
<dbReference type="CDD" id="cd00130">
    <property type="entry name" value="PAS"/>
    <property type="match status" value="1"/>
</dbReference>
<keyword evidence="2" id="KW-0067">ATP-binding</keyword>
<keyword evidence="5" id="KW-0010">Activator</keyword>
<keyword evidence="6" id="KW-0804">Transcription</keyword>
<feature type="coiled-coil region" evidence="7">
    <location>
        <begin position="127"/>
        <end position="158"/>
    </location>
</feature>
<dbReference type="GO" id="GO:0043565">
    <property type="term" value="F:sequence-specific DNA binding"/>
    <property type="evidence" value="ECO:0007669"/>
    <property type="project" value="InterPro"/>
</dbReference>
<dbReference type="AlphaFoldDB" id="A0A098SGB0"/>
<evidence type="ECO:0000256" key="6">
    <source>
        <dbReference type="ARBA" id="ARBA00023163"/>
    </source>
</evidence>
<dbReference type="PROSITE" id="PS50045">
    <property type="entry name" value="SIGMA54_INTERACT_4"/>
    <property type="match status" value="1"/>
</dbReference>
<dbReference type="PROSITE" id="PS00688">
    <property type="entry name" value="SIGMA54_INTERACT_3"/>
    <property type="match status" value="1"/>
</dbReference>
<dbReference type="Gene3D" id="3.30.450.20">
    <property type="entry name" value="PAS domain"/>
    <property type="match status" value="1"/>
</dbReference>
<dbReference type="GO" id="GO:0005524">
    <property type="term" value="F:ATP binding"/>
    <property type="evidence" value="ECO:0007669"/>
    <property type="project" value="UniProtKB-KW"/>
</dbReference>
<evidence type="ECO:0000313" key="9">
    <source>
        <dbReference type="EMBL" id="KGE89862.1"/>
    </source>
</evidence>
<dbReference type="SUPFAM" id="SSF55785">
    <property type="entry name" value="PYP-like sensor domain (PAS domain)"/>
    <property type="match status" value="1"/>
</dbReference>
<name>A0A098SGB0_9BACT</name>
<dbReference type="InterPro" id="IPR027417">
    <property type="entry name" value="P-loop_NTPase"/>
</dbReference>
<evidence type="ECO:0000256" key="7">
    <source>
        <dbReference type="SAM" id="Coils"/>
    </source>
</evidence>
<dbReference type="Pfam" id="PF02954">
    <property type="entry name" value="HTH_8"/>
    <property type="match status" value="1"/>
</dbReference>
<keyword evidence="3" id="KW-0805">Transcription regulation</keyword>
<dbReference type="InterPro" id="IPR025662">
    <property type="entry name" value="Sigma_54_int_dom_ATP-bd_1"/>
</dbReference>
<dbReference type="InterPro" id="IPR002078">
    <property type="entry name" value="Sigma_54_int"/>
</dbReference>
<comment type="caution">
    <text evidence="9">The sequence shown here is derived from an EMBL/GenBank/DDBJ whole genome shotgun (WGS) entry which is preliminary data.</text>
</comment>
<dbReference type="Pfam" id="PF25601">
    <property type="entry name" value="AAA_lid_14"/>
    <property type="match status" value="1"/>
</dbReference>
<dbReference type="Gene3D" id="3.40.50.300">
    <property type="entry name" value="P-loop containing nucleotide triphosphate hydrolases"/>
    <property type="match status" value="1"/>
</dbReference>
<dbReference type="STRING" id="1524460.IX84_00710"/>
<keyword evidence="1" id="KW-0547">Nucleotide-binding</keyword>
<dbReference type="Gene3D" id="1.10.8.60">
    <property type="match status" value="1"/>
</dbReference>
<dbReference type="Pfam" id="PF00158">
    <property type="entry name" value="Sigma54_activat"/>
    <property type="match status" value="1"/>
</dbReference>
<dbReference type="NCBIfam" id="TIGR00229">
    <property type="entry name" value="sensory_box"/>
    <property type="match status" value="1"/>
</dbReference>
<dbReference type="Gene3D" id="1.10.10.60">
    <property type="entry name" value="Homeodomain-like"/>
    <property type="match status" value="1"/>
</dbReference>
<proteinExistence type="predicted"/>
<protein>
    <recommendedName>
        <fullName evidence="8">Sigma-54 factor interaction domain-containing protein</fullName>
    </recommendedName>
</protein>
<dbReference type="PROSITE" id="PS00676">
    <property type="entry name" value="SIGMA54_INTERACT_2"/>
    <property type="match status" value="1"/>
</dbReference>
<dbReference type="PANTHER" id="PTHR32071:SF117">
    <property type="entry name" value="PTS-DEPENDENT DIHYDROXYACETONE KINASE OPERON REGULATORY PROTEIN-RELATED"/>
    <property type="match status" value="1"/>
</dbReference>
<dbReference type="SMART" id="SM00382">
    <property type="entry name" value="AAA"/>
    <property type="match status" value="1"/>
</dbReference>
<evidence type="ECO:0000259" key="8">
    <source>
        <dbReference type="PROSITE" id="PS50045"/>
    </source>
</evidence>
<dbReference type="InterPro" id="IPR002197">
    <property type="entry name" value="HTH_Fis"/>
</dbReference>
<evidence type="ECO:0000313" key="10">
    <source>
        <dbReference type="Proteomes" id="UP000029736"/>
    </source>
</evidence>
<dbReference type="FunFam" id="3.40.50.300:FF:000006">
    <property type="entry name" value="DNA-binding transcriptional regulator NtrC"/>
    <property type="match status" value="1"/>
</dbReference>
<dbReference type="InterPro" id="IPR035965">
    <property type="entry name" value="PAS-like_dom_sf"/>
</dbReference>
<dbReference type="InterPro" id="IPR058031">
    <property type="entry name" value="AAA_lid_NorR"/>
</dbReference>
<dbReference type="GO" id="GO:0006355">
    <property type="term" value="P:regulation of DNA-templated transcription"/>
    <property type="evidence" value="ECO:0007669"/>
    <property type="project" value="InterPro"/>
</dbReference>
<evidence type="ECO:0000256" key="2">
    <source>
        <dbReference type="ARBA" id="ARBA00022840"/>
    </source>
</evidence>
<dbReference type="InterPro" id="IPR025943">
    <property type="entry name" value="Sigma_54_int_dom_ATP-bd_2"/>
</dbReference>
<dbReference type="InterPro" id="IPR003593">
    <property type="entry name" value="AAA+_ATPase"/>
</dbReference>